<accession>A0A3P7LTI8</accession>
<protein>
    <submittedName>
        <fullName evidence="1">Uncharacterized protein</fullName>
    </submittedName>
</protein>
<evidence type="ECO:0000313" key="2">
    <source>
        <dbReference type="Proteomes" id="UP000281553"/>
    </source>
</evidence>
<reference evidence="1 2" key="1">
    <citation type="submission" date="2018-11" db="EMBL/GenBank/DDBJ databases">
        <authorList>
            <consortium name="Pathogen Informatics"/>
        </authorList>
    </citation>
    <scope>NUCLEOTIDE SEQUENCE [LARGE SCALE GENOMIC DNA]</scope>
</reference>
<dbReference type="OrthoDB" id="6153543at2759"/>
<organism evidence="1 2">
    <name type="scientific">Dibothriocephalus latus</name>
    <name type="common">Fish tapeworm</name>
    <name type="synonym">Diphyllobothrium latum</name>
    <dbReference type="NCBI Taxonomy" id="60516"/>
    <lineage>
        <taxon>Eukaryota</taxon>
        <taxon>Metazoa</taxon>
        <taxon>Spiralia</taxon>
        <taxon>Lophotrochozoa</taxon>
        <taxon>Platyhelminthes</taxon>
        <taxon>Cestoda</taxon>
        <taxon>Eucestoda</taxon>
        <taxon>Diphyllobothriidea</taxon>
        <taxon>Diphyllobothriidae</taxon>
        <taxon>Dibothriocephalus</taxon>
    </lineage>
</organism>
<keyword evidence="2" id="KW-1185">Reference proteome</keyword>
<proteinExistence type="predicted"/>
<dbReference type="AlphaFoldDB" id="A0A3P7LTI8"/>
<dbReference type="Proteomes" id="UP000281553">
    <property type="component" value="Unassembled WGS sequence"/>
</dbReference>
<evidence type="ECO:0000313" key="1">
    <source>
        <dbReference type="EMBL" id="VDN09531.1"/>
    </source>
</evidence>
<sequence>MAQHFRMRDQNFRSVLNRSSTISDAALAWLVQLDANYDPDLPPFLPESIHDLRKLSSGTTSGSDSIPTEVYEHSVRRLMAEITANFQEMCRNGLPLHVEKEPATLC</sequence>
<name>A0A3P7LTI8_DIBLA</name>
<gene>
    <name evidence="1" type="ORF">DILT_LOCUS5362</name>
</gene>
<dbReference type="EMBL" id="UYRU01047261">
    <property type="protein sequence ID" value="VDN09531.1"/>
    <property type="molecule type" value="Genomic_DNA"/>
</dbReference>